<comment type="caution">
    <text evidence="2">The sequence shown here is derived from an EMBL/GenBank/DDBJ whole genome shotgun (WGS) entry which is preliminary data.</text>
</comment>
<reference evidence="3" key="1">
    <citation type="journal article" date="2019" name="Int. J. Syst. Evol. Microbiol.">
        <title>The Global Catalogue of Microorganisms (GCM) 10K type strain sequencing project: providing services to taxonomists for standard genome sequencing and annotation.</title>
        <authorList>
            <consortium name="The Broad Institute Genomics Platform"/>
            <consortium name="The Broad Institute Genome Sequencing Center for Infectious Disease"/>
            <person name="Wu L."/>
            <person name="Ma J."/>
        </authorList>
    </citation>
    <scope>NUCLEOTIDE SEQUENCE [LARGE SCALE GENOMIC DNA]</scope>
    <source>
        <strain evidence="3">KCTC 3913</strain>
    </source>
</reference>
<keyword evidence="1" id="KW-0472">Membrane</keyword>
<evidence type="ECO:0008006" key="4">
    <source>
        <dbReference type="Google" id="ProtNLM"/>
    </source>
</evidence>
<proteinExistence type="predicted"/>
<feature type="transmembrane region" description="Helical" evidence="1">
    <location>
        <begin position="20"/>
        <end position="42"/>
    </location>
</feature>
<evidence type="ECO:0000313" key="3">
    <source>
        <dbReference type="Proteomes" id="UP001597506"/>
    </source>
</evidence>
<gene>
    <name evidence="2" type="ORF">ACFSUL_03975</name>
</gene>
<dbReference type="EMBL" id="JBHUMF010000009">
    <property type="protein sequence ID" value="MFD2679905.1"/>
    <property type="molecule type" value="Genomic_DNA"/>
</dbReference>
<name>A0ABW5RND6_9BACI</name>
<dbReference type="Proteomes" id="UP001597506">
    <property type="component" value="Unassembled WGS sequence"/>
</dbReference>
<organism evidence="2 3">
    <name type="scientific">Bacillus seohaeanensis</name>
    <dbReference type="NCBI Taxonomy" id="284580"/>
    <lineage>
        <taxon>Bacteria</taxon>
        <taxon>Bacillati</taxon>
        <taxon>Bacillota</taxon>
        <taxon>Bacilli</taxon>
        <taxon>Bacillales</taxon>
        <taxon>Bacillaceae</taxon>
        <taxon>Bacillus</taxon>
    </lineage>
</organism>
<protein>
    <recommendedName>
        <fullName evidence="4">YjcZ family sporulation protein</fullName>
    </recommendedName>
</protein>
<dbReference type="RefSeq" id="WP_377932920.1">
    <property type="nucleotide sequence ID" value="NZ_JBHUMF010000009.1"/>
</dbReference>
<evidence type="ECO:0000256" key="1">
    <source>
        <dbReference type="SAM" id="Phobius"/>
    </source>
</evidence>
<keyword evidence="3" id="KW-1185">Reference proteome</keyword>
<keyword evidence="1" id="KW-1133">Transmembrane helix</keyword>
<keyword evidence="1" id="KW-0812">Transmembrane</keyword>
<evidence type="ECO:0000313" key="2">
    <source>
        <dbReference type="EMBL" id="MFD2679905.1"/>
    </source>
</evidence>
<accession>A0ABW5RND6</accession>
<sequence>MSVGYPYCDYRPVYSGYYNGFYLALAVVLLILLLVFGGWCYYKY</sequence>